<dbReference type="EMBL" id="MSFM01000008">
    <property type="protein sequence ID" value="PKY03420.1"/>
    <property type="molecule type" value="Genomic_DNA"/>
</dbReference>
<sequence length="386" mass="42966">MNKYQMPASPPPPGVKPNLVNPPGSEYEIFSVSIAMCATATFVLMARLYTRGIILRALGLDDWLCVGGSVCAWIFAILSIASMSSQHLPLADPADLAQDIPNGYGVHIWNLRVHNVIDFKKVDLGEENVYAIGVGLVKTAILVFYLRLSPERRFRQLTWAIMGFVILYSVISVLLFTIGCIPVDAMWDITLMDHAKCFDQLSFVYANAACNVFSDLVTLILPIKLCYNLQTTFRQKALLLGLFTMGSFACVVAIVRIVTMLPFGHSNDLTWYKVTIAKWCMVEINVCIICACLPAMRPLFAKAFPGVFSTMGSRGTPLEPSADSYQMTPKKRARRWDYITGVDSQWTAVESEEAGQRRSERPAVASKDDEEAIMRSTDITVAYSRR</sequence>
<evidence type="ECO:0000256" key="6">
    <source>
        <dbReference type="SAM" id="MobiDB-lite"/>
    </source>
</evidence>
<keyword evidence="4 7" id="KW-0472">Membrane</keyword>
<dbReference type="PANTHER" id="PTHR33048">
    <property type="entry name" value="PTH11-LIKE INTEGRAL MEMBRANE PROTEIN (AFU_ORTHOLOGUE AFUA_5G11245)"/>
    <property type="match status" value="1"/>
</dbReference>
<evidence type="ECO:0000259" key="8">
    <source>
        <dbReference type="Pfam" id="PF20684"/>
    </source>
</evidence>
<feature type="transmembrane region" description="Helical" evidence="7">
    <location>
        <begin position="160"/>
        <end position="183"/>
    </location>
</feature>
<evidence type="ECO:0000256" key="2">
    <source>
        <dbReference type="ARBA" id="ARBA00022692"/>
    </source>
</evidence>
<evidence type="ECO:0000256" key="7">
    <source>
        <dbReference type="SAM" id="Phobius"/>
    </source>
</evidence>
<proteinExistence type="inferred from homology"/>
<evidence type="ECO:0000256" key="5">
    <source>
        <dbReference type="ARBA" id="ARBA00038359"/>
    </source>
</evidence>
<name>A0A2I1D0L7_ASPC2</name>
<dbReference type="RefSeq" id="XP_024692014.1">
    <property type="nucleotide sequence ID" value="XM_024836029.1"/>
</dbReference>
<accession>A0A2I1D0L7</accession>
<dbReference type="GO" id="GO:0016020">
    <property type="term" value="C:membrane"/>
    <property type="evidence" value="ECO:0007669"/>
    <property type="project" value="UniProtKB-SubCell"/>
</dbReference>
<feature type="transmembrane region" description="Helical" evidence="7">
    <location>
        <begin position="203"/>
        <end position="225"/>
    </location>
</feature>
<feature type="domain" description="Rhodopsin" evidence="8">
    <location>
        <begin position="46"/>
        <end position="301"/>
    </location>
</feature>
<dbReference type="InterPro" id="IPR052337">
    <property type="entry name" value="SAT4-like"/>
</dbReference>
<feature type="transmembrane region" description="Helical" evidence="7">
    <location>
        <begin position="29"/>
        <end position="50"/>
    </location>
</feature>
<keyword evidence="2 7" id="KW-0812">Transmembrane</keyword>
<reference evidence="9" key="1">
    <citation type="submission" date="2016-12" db="EMBL/GenBank/DDBJ databases">
        <title>The genomes of Aspergillus section Nigri reveals drivers in fungal speciation.</title>
        <authorList>
            <consortium name="DOE Joint Genome Institute"/>
            <person name="Vesth T.C."/>
            <person name="Nybo J."/>
            <person name="Theobald S."/>
            <person name="Brandl J."/>
            <person name="Frisvad J.C."/>
            <person name="Nielsen K.F."/>
            <person name="Lyhne E.K."/>
            <person name="Kogle M.E."/>
            <person name="Kuo A."/>
            <person name="Riley R."/>
            <person name="Clum A."/>
            <person name="Nolan M."/>
            <person name="Lipzen A."/>
            <person name="Salamov A."/>
            <person name="Henrissat B."/>
            <person name="Wiebenga A."/>
            <person name="De vries R.P."/>
            <person name="Grigoriev I.V."/>
            <person name="Mortensen U.H."/>
            <person name="Andersen M.R."/>
            <person name="Baker S.E."/>
        </authorList>
    </citation>
    <scope>NUCLEOTIDE SEQUENCE</scope>
    <source>
        <strain evidence="9">IBT 28561</strain>
    </source>
</reference>
<keyword evidence="10" id="KW-1185">Reference proteome</keyword>
<dbReference type="AlphaFoldDB" id="A0A2I1D0L7"/>
<organism evidence="9 10">
    <name type="scientific">Aspergillus campestris (strain IBT 28561)</name>
    <dbReference type="NCBI Taxonomy" id="1392248"/>
    <lineage>
        <taxon>Eukaryota</taxon>
        <taxon>Fungi</taxon>
        <taxon>Dikarya</taxon>
        <taxon>Ascomycota</taxon>
        <taxon>Pezizomycotina</taxon>
        <taxon>Eurotiomycetes</taxon>
        <taxon>Eurotiomycetidae</taxon>
        <taxon>Eurotiales</taxon>
        <taxon>Aspergillaceae</taxon>
        <taxon>Aspergillus</taxon>
        <taxon>Aspergillus subgen. Circumdati</taxon>
    </lineage>
</organism>
<dbReference type="PANTHER" id="PTHR33048:SF47">
    <property type="entry name" value="INTEGRAL MEMBRANE PROTEIN-RELATED"/>
    <property type="match status" value="1"/>
</dbReference>
<feature type="transmembrane region" description="Helical" evidence="7">
    <location>
        <begin position="62"/>
        <end position="83"/>
    </location>
</feature>
<evidence type="ECO:0000256" key="1">
    <source>
        <dbReference type="ARBA" id="ARBA00004141"/>
    </source>
</evidence>
<feature type="transmembrane region" description="Helical" evidence="7">
    <location>
        <begin position="129"/>
        <end position="148"/>
    </location>
</feature>
<comment type="subcellular location">
    <subcellularLocation>
        <location evidence="1">Membrane</location>
        <topology evidence="1">Multi-pass membrane protein</topology>
    </subcellularLocation>
</comment>
<gene>
    <name evidence="9" type="ORF">P168DRAFT_283163</name>
</gene>
<feature type="region of interest" description="Disordered" evidence="6">
    <location>
        <begin position="349"/>
        <end position="370"/>
    </location>
</feature>
<evidence type="ECO:0000256" key="4">
    <source>
        <dbReference type="ARBA" id="ARBA00023136"/>
    </source>
</evidence>
<dbReference type="InterPro" id="IPR049326">
    <property type="entry name" value="Rhodopsin_dom_fungi"/>
</dbReference>
<keyword evidence="3 7" id="KW-1133">Transmembrane helix</keyword>
<dbReference type="Proteomes" id="UP000234254">
    <property type="component" value="Unassembled WGS sequence"/>
</dbReference>
<feature type="transmembrane region" description="Helical" evidence="7">
    <location>
        <begin position="237"/>
        <end position="264"/>
    </location>
</feature>
<dbReference type="OrthoDB" id="5401779at2759"/>
<comment type="similarity">
    <text evidence="5">Belongs to the SAT4 family.</text>
</comment>
<protein>
    <submittedName>
        <fullName evidence="9">Integral membrane protein</fullName>
    </submittedName>
</protein>
<feature type="transmembrane region" description="Helical" evidence="7">
    <location>
        <begin position="276"/>
        <end position="296"/>
    </location>
</feature>
<evidence type="ECO:0000313" key="10">
    <source>
        <dbReference type="Proteomes" id="UP000234254"/>
    </source>
</evidence>
<dbReference type="VEuPathDB" id="FungiDB:P168DRAFT_283163"/>
<dbReference type="GeneID" id="36543553"/>
<evidence type="ECO:0000256" key="3">
    <source>
        <dbReference type="ARBA" id="ARBA00022989"/>
    </source>
</evidence>
<comment type="caution">
    <text evidence="9">The sequence shown here is derived from an EMBL/GenBank/DDBJ whole genome shotgun (WGS) entry which is preliminary data.</text>
</comment>
<evidence type="ECO:0000313" key="9">
    <source>
        <dbReference type="EMBL" id="PKY03420.1"/>
    </source>
</evidence>
<dbReference type="Pfam" id="PF20684">
    <property type="entry name" value="Fung_rhodopsin"/>
    <property type="match status" value="1"/>
</dbReference>